<accession>A0ABN9RM37</accession>
<keyword evidence="3" id="KW-1185">Reference proteome</keyword>
<comment type="caution">
    <text evidence="2">The sequence shown here is derived from an EMBL/GenBank/DDBJ whole genome shotgun (WGS) entry which is preliminary data.</text>
</comment>
<sequence length="144" mass="15526">MSDLIMPSPLRRGPEAAETAPDSKKGRGDQPEEGHVNAKLLRQLESRMRTLIFGAGLAVHGPSDSNLVGMLKATCNTYQKQVPGKANAHGLGPPKLQSLAALLSGFSAWFEQQSGAQNSVKQLKEIPEHLLLMLQKSDMQQASL</sequence>
<evidence type="ECO:0000256" key="1">
    <source>
        <dbReference type="SAM" id="MobiDB-lite"/>
    </source>
</evidence>
<feature type="compositionally biased region" description="Basic and acidic residues" evidence="1">
    <location>
        <begin position="21"/>
        <end position="35"/>
    </location>
</feature>
<proteinExistence type="predicted"/>
<feature type="region of interest" description="Disordered" evidence="1">
    <location>
        <begin position="1"/>
        <end position="35"/>
    </location>
</feature>
<evidence type="ECO:0000313" key="3">
    <source>
        <dbReference type="Proteomes" id="UP001189429"/>
    </source>
</evidence>
<dbReference type="Proteomes" id="UP001189429">
    <property type="component" value="Unassembled WGS sequence"/>
</dbReference>
<protein>
    <submittedName>
        <fullName evidence="2">Uncharacterized protein</fullName>
    </submittedName>
</protein>
<evidence type="ECO:0000313" key="2">
    <source>
        <dbReference type="EMBL" id="CAK0820228.1"/>
    </source>
</evidence>
<name>A0ABN9RM37_9DINO</name>
<organism evidence="2 3">
    <name type="scientific">Prorocentrum cordatum</name>
    <dbReference type="NCBI Taxonomy" id="2364126"/>
    <lineage>
        <taxon>Eukaryota</taxon>
        <taxon>Sar</taxon>
        <taxon>Alveolata</taxon>
        <taxon>Dinophyceae</taxon>
        <taxon>Prorocentrales</taxon>
        <taxon>Prorocentraceae</taxon>
        <taxon>Prorocentrum</taxon>
    </lineage>
</organism>
<dbReference type="EMBL" id="CAUYUJ010007302">
    <property type="protein sequence ID" value="CAK0820228.1"/>
    <property type="molecule type" value="Genomic_DNA"/>
</dbReference>
<reference evidence="2" key="1">
    <citation type="submission" date="2023-10" db="EMBL/GenBank/DDBJ databases">
        <authorList>
            <person name="Chen Y."/>
            <person name="Shah S."/>
            <person name="Dougan E. K."/>
            <person name="Thang M."/>
            <person name="Chan C."/>
        </authorList>
    </citation>
    <scope>NUCLEOTIDE SEQUENCE [LARGE SCALE GENOMIC DNA]</scope>
</reference>
<gene>
    <name evidence="2" type="ORF">PCOR1329_LOCUS22001</name>
</gene>